<name>A0A6L9Y8F2_9BURK</name>
<evidence type="ECO:0000313" key="1">
    <source>
        <dbReference type="EMBL" id="NEN76573.1"/>
    </source>
</evidence>
<dbReference type="AlphaFoldDB" id="A0A6L9Y8F2"/>
<evidence type="ECO:0000313" key="2">
    <source>
        <dbReference type="Proteomes" id="UP000477651"/>
    </source>
</evidence>
<organism evidence="1 2">
    <name type="scientific">Pelistega ratti</name>
    <dbReference type="NCBI Taxonomy" id="2652177"/>
    <lineage>
        <taxon>Bacteria</taxon>
        <taxon>Pseudomonadati</taxon>
        <taxon>Pseudomonadota</taxon>
        <taxon>Betaproteobacteria</taxon>
        <taxon>Burkholderiales</taxon>
        <taxon>Alcaligenaceae</taxon>
        <taxon>Pelistega</taxon>
    </lineage>
</organism>
<gene>
    <name evidence="1" type="ORF">F9B74_09680</name>
</gene>
<comment type="caution">
    <text evidence="1">The sequence shown here is derived from an EMBL/GenBank/DDBJ whole genome shotgun (WGS) entry which is preliminary data.</text>
</comment>
<dbReference type="EMBL" id="JAAGYR010000022">
    <property type="protein sequence ID" value="NEN76573.1"/>
    <property type="molecule type" value="Genomic_DNA"/>
</dbReference>
<protein>
    <submittedName>
        <fullName evidence="1">Uncharacterized protein</fullName>
    </submittedName>
</protein>
<proteinExistence type="predicted"/>
<sequence>MDNAGYLNVFSRAIGKKIIECNHNIENVTLNILNNIDVLNKKNQEIDIEIDIEIDKKQNYKVISSLFLIYLSILFEKGRLNSQENLNDALKEIFGQVSSNKILNLCLCDTQNLSTTPKLKFDFSDLEIENFYIKDYNEFFNCIFNEKTLFKNGKISFSSYEKRKNYPFNKNHFINCQFSSSMEELLNNISDSSENKKKNKEKILFDFVRKFHDSGRFKPKKQSEIRAKQGQYVDAMLEAGIIIPHDKTKLNEPEYIINPEYDDDLLESLNNNAVNMNIRRMLKNIKL</sequence>
<dbReference type="RefSeq" id="WP_163764965.1">
    <property type="nucleotide sequence ID" value="NZ_JAAGYR010000022.1"/>
</dbReference>
<keyword evidence="2" id="KW-1185">Reference proteome</keyword>
<dbReference type="Proteomes" id="UP000477651">
    <property type="component" value="Unassembled WGS sequence"/>
</dbReference>
<accession>A0A6L9Y8F2</accession>
<reference evidence="1 2" key="1">
    <citation type="submission" date="2020-02" db="EMBL/GenBank/DDBJ databases">
        <title>Pelistega sp. NLN82 were isolated from wild rodents of the Hainan Island.</title>
        <authorList>
            <person name="Niu N."/>
            <person name="Zhou J."/>
        </authorList>
    </citation>
    <scope>NUCLEOTIDE SEQUENCE [LARGE SCALE GENOMIC DNA]</scope>
    <source>
        <strain evidence="1 2">NLN82</strain>
    </source>
</reference>